<evidence type="ECO:0000256" key="3">
    <source>
        <dbReference type="PIRSR" id="PIRSR605511-2"/>
    </source>
</evidence>
<evidence type="ECO:0000256" key="2">
    <source>
        <dbReference type="PIRSR" id="PIRSR605511-1"/>
    </source>
</evidence>
<comment type="similarity">
    <text evidence="1">Belongs to the SMP-30/CGR1 family.</text>
</comment>
<evidence type="ECO:0000256" key="1">
    <source>
        <dbReference type="ARBA" id="ARBA00008853"/>
    </source>
</evidence>
<evidence type="ECO:0000313" key="6">
    <source>
        <dbReference type="Proteomes" id="UP001489004"/>
    </source>
</evidence>
<feature type="binding site" evidence="3">
    <location>
        <position position="19"/>
    </location>
    <ligand>
        <name>a divalent metal cation</name>
        <dbReference type="ChEBI" id="CHEBI:60240"/>
    </ligand>
</feature>
<dbReference type="GO" id="GO:0019853">
    <property type="term" value="P:L-ascorbic acid biosynthetic process"/>
    <property type="evidence" value="ECO:0007669"/>
    <property type="project" value="TreeGrafter"/>
</dbReference>
<keyword evidence="6" id="KW-1185">Reference proteome</keyword>
<comment type="cofactor">
    <cofactor evidence="3">
        <name>Zn(2+)</name>
        <dbReference type="ChEBI" id="CHEBI:29105"/>
    </cofactor>
    <text evidence="3">Binds 1 divalent metal cation per subunit.</text>
</comment>
<feature type="binding site" evidence="3">
    <location>
        <position position="108"/>
    </location>
    <ligand>
        <name>substrate</name>
    </ligand>
</feature>
<feature type="binding site" evidence="3">
    <location>
        <position position="218"/>
    </location>
    <ligand>
        <name>a divalent metal cation</name>
        <dbReference type="ChEBI" id="CHEBI:60240"/>
    </ligand>
</feature>
<protein>
    <recommendedName>
        <fullName evidence="4">SMP-30/Gluconolactonase/LRE-like region domain-containing protein</fullName>
    </recommendedName>
</protein>
<name>A0AAW1PBT6_9CHLO</name>
<dbReference type="InterPro" id="IPR000033">
    <property type="entry name" value="LDLR_classB_rpt"/>
</dbReference>
<dbReference type="EMBL" id="JALJOR010000015">
    <property type="protein sequence ID" value="KAK9805523.1"/>
    <property type="molecule type" value="Genomic_DNA"/>
</dbReference>
<comment type="caution">
    <text evidence="5">The sequence shown here is derived from an EMBL/GenBank/DDBJ whole genome shotgun (WGS) entry which is preliminary data.</text>
</comment>
<dbReference type="InterPro" id="IPR011042">
    <property type="entry name" value="6-blade_b-propeller_TolB-like"/>
</dbReference>
<evidence type="ECO:0000259" key="4">
    <source>
        <dbReference type="Pfam" id="PF08450"/>
    </source>
</evidence>
<dbReference type="Proteomes" id="UP001489004">
    <property type="component" value="Unassembled WGS sequence"/>
</dbReference>
<dbReference type="InterPro" id="IPR013658">
    <property type="entry name" value="SGL"/>
</dbReference>
<dbReference type="GO" id="GO:0005509">
    <property type="term" value="F:calcium ion binding"/>
    <property type="evidence" value="ECO:0007669"/>
    <property type="project" value="TreeGrafter"/>
</dbReference>
<proteinExistence type="inferred from homology"/>
<feature type="binding site" evidence="3">
    <location>
        <position position="106"/>
    </location>
    <ligand>
        <name>substrate</name>
    </ligand>
</feature>
<feature type="binding site" evidence="3">
    <location>
        <position position="162"/>
    </location>
    <ligand>
        <name>a divalent metal cation</name>
        <dbReference type="ChEBI" id="CHEBI:60240"/>
    </ligand>
</feature>
<feature type="domain" description="SMP-30/Gluconolactonase/LRE-like region" evidence="4">
    <location>
        <begin position="17"/>
        <end position="276"/>
    </location>
</feature>
<keyword evidence="3" id="KW-0862">Zinc</keyword>
<dbReference type="PRINTS" id="PR01790">
    <property type="entry name" value="SMP30FAMILY"/>
</dbReference>
<reference evidence="5 6" key="1">
    <citation type="journal article" date="2024" name="Nat. Commun.">
        <title>Phylogenomics reveals the evolutionary origins of lichenization in chlorophyte algae.</title>
        <authorList>
            <person name="Puginier C."/>
            <person name="Libourel C."/>
            <person name="Otte J."/>
            <person name="Skaloud P."/>
            <person name="Haon M."/>
            <person name="Grisel S."/>
            <person name="Petersen M."/>
            <person name="Berrin J.G."/>
            <person name="Delaux P.M."/>
            <person name="Dal Grande F."/>
            <person name="Keller J."/>
        </authorList>
    </citation>
    <scope>NUCLEOTIDE SEQUENCE [LARGE SCALE GENOMIC DNA]</scope>
    <source>
        <strain evidence="5 6">SAG 2043</strain>
    </source>
</reference>
<dbReference type="PANTHER" id="PTHR10907:SF47">
    <property type="entry name" value="REGUCALCIN"/>
    <property type="match status" value="1"/>
</dbReference>
<dbReference type="SUPFAM" id="SSF63829">
    <property type="entry name" value="Calcium-dependent phosphotriesterase"/>
    <property type="match status" value="1"/>
</dbReference>
<dbReference type="Pfam" id="PF08450">
    <property type="entry name" value="SGL"/>
    <property type="match status" value="1"/>
</dbReference>
<keyword evidence="3" id="KW-0479">Metal-binding</keyword>
<dbReference type="Gene3D" id="2.120.10.30">
    <property type="entry name" value="TolB, C-terminal domain"/>
    <property type="match status" value="1"/>
</dbReference>
<dbReference type="AlphaFoldDB" id="A0AAW1PBT6"/>
<accession>A0AAW1PBT6</accession>
<dbReference type="GO" id="GO:0004341">
    <property type="term" value="F:gluconolactonase activity"/>
    <property type="evidence" value="ECO:0007669"/>
    <property type="project" value="TreeGrafter"/>
</dbReference>
<dbReference type="InterPro" id="IPR005511">
    <property type="entry name" value="SMP-30"/>
</dbReference>
<sequence length="313" mass="33899">MASQPKIELVVNSRCILGESPVWDERTGTLYFVDINSKRLHAFVLATGQQYGLDFYEKVGTIAPTTDKSKLLAALSRDVVIVDLDKRLVGPAVATVPESHGVEEMRFNDGKASPAGVFVVGRMHNKWRDNNPGRLYAMRLQSIPESSTFQELLTPEEVVLPNGMAWDTQRSLMYFVDTGLSTITAYKTDGEGVPVRNSDGKHDSRVVVTIPKEEGIPDGMTIAADGNLWVALADGGAVACYDANSGKQLHKVQLPVKRPTACTFGGPGLKQLFVTTREEPGNNPSEHWGGVFSVEVEGVKGAAAAYAVKLPVQ</sequence>
<organism evidence="5 6">
    <name type="scientific">[Myrmecia] bisecta</name>
    <dbReference type="NCBI Taxonomy" id="41462"/>
    <lineage>
        <taxon>Eukaryota</taxon>
        <taxon>Viridiplantae</taxon>
        <taxon>Chlorophyta</taxon>
        <taxon>core chlorophytes</taxon>
        <taxon>Trebouxiophyceae</taxon>
        <taxon>Trebouxiales</taxon>
        <taxon>Trebouxiaceae</taxon>
        <taxon>Myrmecia</taxon>
    </lineage>
</organism>
<gene>
    <name evidence="5" type="ORF">WJX72_003241</name>
</gene>
<evidence type="ECO:0000313" key="5">
    <source>
        <dbReference type="EMBL" id="KAK9805523.1"/>
    </source>
</evidence>
<dbReference type="PANTHER" id="PTHR10907">
    <property type="entry name" value="REGUCALCIN"/>
    <property type="match status" value="1"/>
</dbReference>
<feature type="active site" description="Proton donor/acceptor" evidence="2">
    <location>
        <position position="218"/>
    </location>
</feature>
<dbReference type="SMART" id="SM00135">
    <property type="entry name" value="LY"/>
    <property type="match status" value="1"/>
</dbReference>